<dbReference type="RefSeq" id="WP_109743768.1">
    <property type="nucleotide sequence ID" value="NZ_QGGO01000016.1"/>
</dbReference>
<dbReference type="OrthoDB" id="9803943at2"/>
<proteinExistence type="predicted"/>
<keyword evidence="3" id="KW-1185">Reference proteome</keyword>
<dbReference type="AlphaFoldDB" id="A0A316E0G1"/>
<name>A0A316E0G1_9BACT</name>
<organism evidence="2 3">
    <name type="scientific">Arcicella aurantiaca</name>
    <dbReference type="NCBI Taxonomy" id="591202"/>
    <lineage>
        <taxon>Bacteria</taxon>
        <taxon>Pseudomonadati</taxon>
        <taxon>Bacteroidota</taxon>
        <taxon>Cytophagia</taxon>
        <taxon>Cytophagales</taxon>
        <taxon>Flectobacillaceae</taxon>
        <taxon>Arcicella</taxon>
    </lineage>
</organism>
<reference evidence="2 3" key="1">
    <citation type="submission" date="2018-05" db="EMBL/GenBank/DDBJ databases">
        <title>Genomic Encyclopedia of Archaeal and Bacterial Type Strains, Phase II (KMG-II): from individual species to whole genera.</title>
        <authorList>
            <person name="Goeker M."/>
        </authorList>
    </citation>
    <scope>NUCLEOTIDE SEQUENCE [LARGE SCALE GENOMIC DNA]</scope>
    <source>
        <strain evidence="2 3">DSM 22214</strain>
    </source>
</reference>
<accession>A0A316E0G1</accession>
<dbReference type="InterPro" id="IPR036736">
    <property type="entry name" value="ACP-like_sf"/>
</dbReference>
<protein>
    <submittedName>
        <fullName evidence="2">Acyl carrier protein</fullName>
    </submittedName>
</protein>
<evidence type="ECO:0000313" key="2">
    <source>
        <dbReference type="EMBL" id="PWK23851.1"/>
    </source>
</evidence>
<gene>
    <name evidence="2" type="ORF">LV89_03058</name>
</gene>
<sequence length="89" mass="9762">MEKSAVIDVLKTQIIQQLNLDIDPKTVTADSYLFGDAGLGLDSIDALELVVLLDKNYDIKIGNPEDVKEHFKSLSTLADYVLEKSPVVA</sequence>
<dbReference type="PROSITE" id="PS50075">
    <property type="entry name" value="CARRIER"/>
    <property type="match status" value="1"/>
</dbReference>
<dbReference type="Pfam" id="PF00550">
    <property type="entry name" value="PP-binding"/>
    <property type="match status" value="1"/>
</dbReference>
<dbReference type="SUPFAM" id="SSF47336">
    <property type="entry name" value="ACP-like"/>
    <property type="match status" value="1"/>
</dbReference>
<dbReference type="EMBL" id="QGGO01000016">
    <property type="protein sequence ID" value="PWK23851.1"/>
    <property type="molecule type" value="Genomic_DNA"/>
</dbReference>
<evidence type="ECO:0000259" key="1">
    <source>
        <dbReference type="PROSITE" id="PS50075"/>
    </source>
</evidence>
<dbReference type="Proteomes" id="UP000245489">
    <property type="component" value="Unassembled WGS sequence"/>
</dbReference>
<dbReference type="InterPro" id="IPR009081">
    <property type="entry name" value="PP-bd_ACP"/>
</dbReference>
<feature type="domain" description="Carrier" evidence="1">
    <location>
        <begin position="4"/>
        <end position="85"/>
    </location>
</feature>
<dbReference type="Gene3D" id="1.10.1200.10">
    <property type="entry name" value="ACP-like"/>
    <property type="match status" value="1"/>
</dbReference>
<comment type="caution">
    <text evidence="2">The sequence shown here is derived from an EMBL/GenBank/DDBJ whole genome shotgun (WGS) entry which is preliminary data.</text>
</comment>
<evidence type="ECO:0000313" key="3">
    <source>
        <dbReference type="Proteomes" id="UP000245489"/>
    </source>
</evidence>